<dbReference type="Pfam" id="PF05920">
    <property type="entry name" value="Homeobox_KN"/>
    <property type="match status" value="1"/>
</dbReference>
<dbReference type="GO" id="GO:0005634">
    <property type="term" value="C:nucleus"/>
    <property type="evidence" value="ECO:0007669"/>
    <property type="project" value="UniProtKB-SubCell"/>
</dbReference>
<evidence type="ECO:0000256" key="2">
    <source>
        <dbReference type="ARBA" id="ARBA00023125"/>
    </source>
</evidence>
<comment type="similarity">
    <text evidence="1">Belongs to the TALE/M-ATYP homeobox family.</text>
</comment>
<feature type="compositionally biased region" description="Polar residues" evidence="6">
    <location>
        <begin position="268"/>
        <end position="278"/>
    </location>
</feature>
<dbReference type="PANTHER" id="PTHR11850">
    <property type="entry name" value="HOMEOBOX PROTEIN TRANSCRIPTION FACTORS"/>
    <property type="match status" value="1"/>
</dbReference>
<keyword evidence="4 5" id="KW-0539">Nucleus</keyword>
<dbReference type="SUPFAM" id="SSF46689">
    <property type="entry name" value="Homeodomain-like"/>
    <property type="match status" value="1"/>
</dbReference>
<dbReference type="CDD" id="cd00086">
    <property type="entry name" value="homeodomain"/>
    <property type="match status" value="1"/>
</dbReference>
<gene>
    <name evidence="8" type="ORF">NP233_g6005</name>
</gene>
<feature type="compositionally biased region" description="Low complexity" evidence="6">
    <location>
        <begin position="368"/>
        <end position="381"/>
    </location>
</feature>
<organism evidence="8 9">
    <name type="scientific">Leucocoprinus birnbaumii</name>
    <dbReference type="NCBI Taxonomy" id="56174"/>
    <lineage>
        <taxon>Eukaryota</taxon>
        <taxon>Fungi</taxon>
        <taxon>Dikarya</taxon>
        <taxon>Basidiomycota</taxon>
        <taxon>Agaricomycotina</taxon>
        <taxon>Agaricomycetes</taxon>
        <taxon>Agaricomycetidae</taxon>
        <taxon>Agaricales</taxon>
        <taxon>Agaricineae</taxon>
        <taxon>Agaricaceae</taxon>
        <taxon>Leucocoprinus</taxon>
    </lineage>
</organism>
<dbReference type="EMBL" id="JANIEX010000374">
    <property type="protein sequence ID" value="KAJ3567987.1"/>
    <property type="molecule type" value="Genomic_DNA"/>
</dbReference>
<proteinExistence type="inferred from homology"/>
<protein>
    <recommendedName>
        <fullName evidence="7">Homeobox domain-containing protein</fullName>
    </recommendedName>
</protein>
<evidence type="ECO:0000256" key="1">
    <source>
        <dbReference type="ARBA" id="ARBA00005800"/>
    </source>
</evidence>
<dbReference type="Proteomes" id="UP001213000">
    <property type="component" value="Unassembled WGS sequence"/>
</dbReference>
<feature type="DNA-binding region" description="Homeobox" evidence="5">
    <location>
        <begin position="121"/>
        <end position="156"/>
    </location>
</feature>
<dbReference type="GO" id="GO:0003677">
    <property type="term" value="F:DNA binding"/>
    <property type="evidence" value="ECO:0007669"/>
    <property type="project" value="UniProtKB-UniRule"/>
</dbReference>
<evidence type="ECO:0000256" key="5">
    <source>
        <dbReference type="PROSITE-ProRule" id="PRU00108"/>
    </source>
</evidence>
<dbReference type="InterPro" id="IPR008422">
    <property type="entry name" value="KN_HD"/>
</dbReference>
<evidence type="ECO:0000256" key="4">
    <source>
        <dbReference type="ARBA" id="ARBA00023242"/>
    </source>
</evidence>
<evidence type="ECO:0000256" key="6">
    <source>
        <dbReference type="SAM" id="MobiDB-lite"/>
    </source>
</evidence>
<keyword evidence="2 5" id="KW-0238">DNA-binding</keyword>
<dbReference type="InterPro" id="IPR009057">
    <property type="entry name" value="Homeodomain-like_sf"/>
</dbReference>
<evidence type="ECO:0000313" key="9">
    <source>
        <dbReference type="Proteomes" id="UP001213000"/>
    </source>
</evidence>
<accession>A0AAD5YVY0</accession>
<dbReference type="GO" id="GO:0006355">
    <property type="term" value="P:regulation of DNA-templated transcription"/>
    <property type="evidence" value="ECO:0007669"/>
    <property type="project" value="InterPro"/>
</dbReference>
<dbReference type="AlphaFoldDB" id="A0AAD5YVY0"/>
<evidence type="ECO:0000256" key="3">
    <source>
        <dbReference type="ARBA" id="ARBA00023155"/>
    </source>
</evidence>
<evidence type="ECO:0000259" key="7">
    <source>
        <dbReference type="PROSITE" id="PS50071"/>
    </source>
</evidence>
<keyword evidence="9" id="KW-1185">Reference proteome</keyword>
<dbReference type="Gene3D" id="1.10.10.60">
    <property type="entry name" value="Homeodomain-like"/>
    <property type="match status" value="1"/>
</dbReference>
<evidence type="ECO:0000313" key="8">
    <source>
        <dbReference type="EMBL" id="KAJ3567987.1"/>
    </source>
</evidence>
<reference evidence="8" key="1">
    <citation type="submission" date="2022-07" db="EMBL/GenBank/DDBJ databases">
        <title>Genome Sequence of Leucocoprinus birnbaumii.</title>
        <authorList>
            <person name="Buettner E."/>
        </authorList>
    </citation>
    <scope>NUCLEOTIDE SEQUENCE</scope>
    <source>
        <strain evidence="8">VT141</strain>
    </source>
</reference>
<dbReference type="InterPro" id="IPR001356">
    <property type="entry name" value="HD"/>
</dbReference>
<name>A0AAD5YVY0_9AGAR</name>
<comment type="caution">
    <text evidence="8">The sequence shown here is derived from an EMBL/GenBank/DDBJ whole genome shotgun (WGS) entry which is preliminary data.</text>
</comment>
<sequence length="560" mass="60646">MSTAVEIMTTTSEALNKHKTTYRHHPPATSCAPHSILPELLEIGLSPSESRDLSQTFDQTVSSLRQGAEAIIAWTASIVKQQSTSEKSSARSCHEDTPVNSAAPYIKHSYAWLMKHLHNPYPSKETREIIAQESGCDPRHVENWFIDVRKRIGWGAIRKQYFANKRSRTVDAATAFLKTSSQSTLPDAICGEFAKMVSRAEEMYGGKFATISPQAQPEEHMEALGRGIERHSASTSRPISPPVSPSNATYKPSSDEAHRIGRKRARSPESSLWTSTDPVSKKRMKMTSDHILSPHPRSVTSNQVISEYSVSDKPPTPQAASVPLVGVATANGESIRPSLSSHRVASSPPEQFWSKPMMCLDTVRASHSRPSSFSAPTSDSSVMESSPCPANFHDATDPYSKGHLHTEKGLPLQSSSCQGPQQLGESTLTFEPPTSATCEDLVGGIEASLFIPGLNDISFSDFTAMDPLTAELSDSLLGDQILEGHGDDSIIDALTLESLISLSALASGGGNGIGTIVDDALEFSPSVLWRYLSVCQLVPSSPAWDEVSQDEHEGQRPANP</sequence>
<comment type="subcellular location">
    <subcellularLocation>
        <location evidence="5">Nucleus</location>
    </subcellularLocation>
</comment>
<feature type="domain" description="Homeobox" evidence="7">
    <location>
        <begin position="119"/>
        <end position="155"/>
    </location>
</feature>
<dbReference type="SMART" id="SM00389">
    <property type="entry name" value="HOX"/>
    <property type="match status" value="1"/>
</dbReference>
<keyword evidence="3 5" id="KW-0371">Homeobox</keyword>
<dbReference type="PROSITE" id="PS50071">
    <property type="entry name" value="HOMEOBOX_2"/>
    <property type="match status" value="1"/>
</dbReference>
<dbReference type="InterPro" id="IPR050224">
    <property type="entry name" value="TALE_homeobox"/>
</dbReference>
<feature type="region of interest" description="Disordered" evidence="6">
    <location>
        <begin position="367"/>
        <end position="386"/>
    </location>
</feature>
<feature type="region of interest" description="Disordered" evidence="6">
    <location>
        <begin position="228"/>
        <end position="300"/>
    </location>
</feature>